<dbReference type="InterPro" id="IPR013637">
    <property type="entry name" value="Lys_sp_deMease-like_dom"/>
</dbReference>
<dbReference type="GO" id="GO:0010468">
    <property type="term" value="P:regulation of gene expression"/>
    <property type="evidence" value="ECO:0007669"/>
    <property type="project" value="UniProtKB-ARBA"/>
</dbReference>
<proteinExistence type="predicted"/>
<evidence type="ECO:0000313" key="3">
    <source>
        <dbReference type="EMBL" id="KAL2544112.1"/>
    </source>
</evidence>
<reference evidence="4" key="1">
    <citation type="submission" date="2024-07" db="EMBL/GenBank/DDBJ databases">
        <title>Two chromosome-level genome assemblies of Korean endemic species Abeliophyllum distichum and Forsythia ovata (Oleaceae).</title>
        <authorList>
            <person name="Jang H."/>
        </authorList>
    </citation>
    <scope>NUCLEOTIDE SEQUENCE [LARGE SCALE GENOMIC DNA]</scope>
</reference>
<gene>
    <name evidence="3" type="ORF">Fot_13345</name>
</gene>
<dbReference type="Pfam" id="PF08429">
    <property type="entry name" value="PLU-1"/>
    <property type="match status" value="1"/>
</dbReference>
<name>A0ABD1W3I1_9LAMI</name>
<dbReference type="SMART" id="SM00558">
    <property type="entry name" value="JmjC"/>
    <property type="match status" value="1"/>
</dbReference>
<organism evidence="3 4">
    <name type="scientific">Forsythia ovata</name>
    <dbReference type="NCBI Taxonomy" id="205694"/>
    <lineage>
        <taxon>Eukaryota</taxon>
        <taxon>Viridiplantae</taxon>
        <taxon>Streptophyta</taxon>
        <taxon>Embryophyta</taxon>
        <taxon>Tracheophyta</taxon>
        <taxon>Spermatophyta</taxon>
        <taxon>Magnoliopsida</taxon>
        <taxon>eudicotyledons</taxon>
        <taxon>Gunneridae</taxon>
        <taxon>Pentapetalae</taxon>
        <taxon>asterids</taxon>
        <taxon>lamiids</taxon>
        <taxon>Lamiales</taxon>
        <taxon>Oleaceae</taxon>
        <taxon>Forsythieae</taxon>
        <taxon>Forsythia</taxon>
    </lineage>
</organism>
<dbReference type="AlphaFoldDB" id="A0ABD1W3I1"/>
<dbReference type="Proteomes" id="UP001604277">
    <property type="component" value="Unassembled WGS sequence"/>
</dbReference>
<feature type="domain" description="JmjC" evidence="2">
    <location>
        <begin position="1"/>
        <end position="124"/>
    </location>
</feature>
<dbReference type="InterPro" id="IPR003347">
    <property type="entry name" value="JmjC_dom"/>
</dbReference>
<evidence type="ECO:0000256" key="1">
    <source>
        <dbReference type="ARBA" id="ARBA00022737"/>
    </source>
</evidence>
<keyword evidence="4" id="KW-1185">Reference proteome</keyword>
<dbReference type="Gene3D" id="2.60.120.650">
    <property type="entry name" value="Cupin"/>
    <property type="match status" value="1"/>
</dbReference>
<keyword evidence="1" id="KW-0677">Repeat</keyword>
<dbReference type="SUPFAM" id="SSF51197">
    <property type="entry name" value="Clavaminate synthase-like"/>
    <property type="match status" value="1"/>
</dbReference>
<dbReference type="Pfam" id="PF02373">
    <property type="entry name" value="JmjC"/>
    <property type="match status" value="1"/>
</dbReference>
<sequence length="812" mass="92123">MLLRLNPFTIDSISLTHGESLSAGTVFLVMIACAFEKVMQDSLPDLFDAQPDLLFQLVTMLNPSVLQEKGVPVYSIIQEPGNFVITFPRSYHGGFNFGLNCAEAVNFAPADWLPHGGFGSELYRRYRKAAVISHDELVCVVGKSEFDSRVSTYLKKELVRINNKEKTWRERLWRNGIIRASPMSPREQPEYVGTEEDPTCVICQQSLYLSAVACNCRPSASVCLEHWDRLCECKPNKLCLFYRHTLKELNDLVLRTDKTNSDETSGDSQRDLCSEKAVTLAKKVKGGHVTHLQLAEEWLLRSHVILKNPYSKDAYASSLKEAEQFLWAGSEMDHVRDMAKNMIEAQNWAEAVRDCLSKVKLWSCNRNHDTQRMRIDHVKELLRLGNAPCCEPSHLQLKEYYQEGSKLIEEINSALSVCSEISVADWEILYSKALDSPIYVEESEKLRCKLSSVKVWVDSVRNCISEKSPGAVEVDVLYKLEAEILELQLQLPEAELLSDLTKQVKSCRAQCNKMLEDSISLKVVKLSCFSKNGMVLLVNIPELNLLKQYYSDTISWVSRVNLVLVNVHEREDQENVVDELTHIHRDGSSMKIHVDELPRVGIELKKACCRVKALKALHCKMSMDFIQQLIMEATTLQIEKEKLFVEISRRHAVAVQWEEKAKHVLASEEQMSEFEDILRASEDIYIILPSLIHVKDAVSMAKAWLDKSKPFLSHDLPIISASNSYLKVAALKKLVAESKLLKVYLEECSVAEEVLKKCMEWEQDASSLLQDAENLWKIDSIGAGNTSCLIPGFQNCLLSLESTIGSWSFSWS</sequence>
<accession>A0ABD1W3I1</accession>
<dbReference type="InterPro" id="IPR004198">
    <property type="entry name" value="Znf_C5HC2"/>
</dbReference>
<dbReference type="Pfam" id="PF02928">
    <property type="entry name" value="zf-C5HC2"/>
    <property type="match status" value="1"/>
</dbReference>
<dbReference type="PROSITE" id="PS51257">
    <property type="entry name" value="PROKAR_LIPOPROTEIN"/>
    <property type="match status" value="1"/>
</dbReference>
<dbReference type="PROSITE" id="PS51184">
    <property type="entry name" value="JMJC"/>
    <property type="match status" value="1"/>
</dbReference>
<evidence type="ECO:0000259" key="2">
    <source>
        <dbReference type="PROSITE" id="PS51184"/>
    </source>
</evidence>
<dbReference type="PANTHER" id="PTHR10694">
    <property type="entry name" value="LYSINE-SPECIFIC DEMETHYLASE"/>
    <property type="match status" value="1"/>
</dbReference>
<comment type="caution">
    <text evidence="3">The sequence shown here is derived from an EMBL/GenBank/DDBJ whole genome shotgun (WGS) entry which is preliminary data.</text>
</comment>
<dbReference type="PANTHER" id="PTHR10694:SF133">
    <property type="entry name" value="LYSINE-SPECIFIC DEMETHYLASE JMJ17"/>
    <property type="match status" value="1"/>
</dbReference>
<dbReference type="EMBL" id="JBFOLJ010000004">
    <property type="protein sequence ID" value="KAL2544112.1"/>
    <property type="molecule type" value="Genomic_DNA"/>
</dbReference>
<evidence type="ECO:0000313" key="4">
    <source>
        <dbReference type="Proteomes" id="UP001604277"/>
    </source>
</evidence>
<protein>
    <submittedName>
        <fullName evidence="3">Transcription factor jumonji (JmjC) domain-containing protein</fullName>
    </submittedName>
</protein>